<comment type="caution">
    <text evidence="9">The sequence shown here is derived from an EMBL/GenBank/DDBJ whole genome shotgun (WGS) entry which is preliminary data.</text>
</comment>
<dbReference type="PANTHER" id="PTHR42718">
    <property type="entry name" value="MAJOR FACILITATOR SUPERFAMILY MULTIDRUG TRANSPORTER MFSC"/>
    <property type="match status" value="1"/>
</dbReference>
<dbReference type="EMBL" id="JBHRTO010000001">
    <property type="protein sequence ID" value="MFC3182270.1"/>
    <property type="molecule type" value="Genomic_DNA"/>
</dbReference>
<proteinExistence type="predicted"/>
<keyword evidence="5 7" id="KW-1133">Transmembrane helix</keyword>
<dbReference type="PROSITE" id="PS50850">
    <property type="entry name" value="MFS"/>
    <property type="match status" value="1"/>
</dbReference>
<keyword evidence="6 7" id="KW-0472">Membrane</keyword>
<keyword evidence="4 7" id="KW-0812">Transmembrane</keyword>
<feature type="transmembrane region" description="Helical" evidence="7">
    <location>
        <begin position="42"/>
        <end position="62"/>
    </location>
</feature>
<evidence type="ECO:0000259" key="8">
    <source>
        <dbReference type="PROSITE" id="PS50850"/>
    </source>
</evidence>
<evidence type="ECO:0000256" key="4">
    <source>
        <dbReference type="ARBA" id="ARBA00022692"/>
    </source>
</evidence>
<feature type="transmembrane region" description="Helical" evidence="7">
    <location>
        <begin position="74"/>
        <end position="93"/>
    </location>
</feature>
<dbReference type="RefSeq" id="WP_380074013.1">
    <property type="nucleotide sequence ID" value="NZ_JBHRTO010000001.1"/>
</dbReference>
<feature type="transmembrane region" description="Helical" evidence="7">
    <location>
        <begin position="261"/>
        <end position="282"/>
    </location>
</feature>
<evidence type="ECO:0000256" key="3">
    <source>
        <dbReference type="ARBA" id="ARBA00022475"/>
    </source>
</evidence>
<dbReference type="CDD" id="cd17321">
    <property type="entry name" value="MFS_MMR_MDR_like"/>
    <property type="match status" value="1"/>
</dbReference>
<dbReference type="Gene3D" id="1.20.1720.10">
    <property type="entry name" value="Multidrug resistance protein D"/>
    <property type="match status" value="1"/>
</dbReference>
<dbReference type="InterPro" id="IPR011701">
    <property type="entry name" value="MFS"/>
</dbReference>
<evidence type="ECO:0000256" key="7">
    <source>
        <dbReference type="SAM" id="Phobius"/>
    </source>
</evidence>
<evidence type="ECO:0000313" key="9">
    <source>
        <dbReference type="EMBL" id="MFC3182270.1"/>
    </source>
</evidence>
<dbReference type="Gene3D" id="1.20.1250.20">
    <property type="entry name" value="MFS general substrate transporter like domains"/>
    <property type="match status" value="1"/>
</dbReference>
<evidence type="ECO:0000256" key="2">
    <source>
        <dbReference type="ARBA" id="ARBA00022448"/>
    </source>
</evidence>
<dbReference type="InterPro" id="IPR020846">
    <property type="entry name" value="MFS_dom"/>
</dbReference>
<accession>A0ABV7J0K4</accession>
<feature type="transmembrane region" description="Helical" evidence="7">
    <location>
        <begin position="7"/>
        <end position="30"/>
    </location>
</feature>
<gene>
    <name evidence="9" type="ORF">ACFOGH_14805</name>
</gene>
<protein>
    <submittedName>
        <fullName evidence="9">MFS transporter</fullName>
    </submittedName>
</protein>
<feature type="transmembrane region" description="Helical" evidence="7">
    <location>
        <begin position="352"/>
        <end position="373"/>
    </location>
</feature>
<evidence type="ECO:0000256" key="6">
    <source>
        <dbReference type="ARBA" id="ARBA00023136"/>
    </source>
</evidence>
<feature type="transmembrane region" description="Helical" evidence="7">
    <location>
        <begin position="165"/>
        <end position="183"/>
    </location>
</feature>
<evidence type="ECO:0000256" key="1">
    <source>
        <dbReference type="ARBA" id="ARBA00004651"/>
    </source>
</evidence>
<keyword evidence="2" id="KW-0813">Transport</keyword>
<feature type="transmembrane region" description="Helical" evidence="7">
    <location>
        <begin position="294"/>
        <end position="314"/>
    </location>
</feature>
<feature type="domain" description="Major facilitator superfamily (MFS) profile" evidence="8">
    <location>
        <begin position="8"/>
        <end position="441"/>
    </location>
</feature>
<feature type="transmembrane region" description="Helical" evidence="7">
    <location>
        <begin position="415"/>
        <end position="438"/>
    </location>
</feature>
<feature type="transmembrane region" description="Helical" evidence="7">
    <location>
        <begin position="195"/>
        <end position="216"/>
    </location>
</feature>
<feature type="transmembrane region" description="Helical" evidence="7">
    <location>
        <begin position="385"/>
        <end position="409"/>
    </location>
</feature>
<dbReference type="InterPro" id="IPR036259">
    <property type="entry name" value="MFS_trans_sf"/>
</dbReference>
<feature type="transmembrane region" description="Helical" evidence="7">
    <location>
        <begin position="99"/>
        <end position="122"/>
    </location>
</feature>
<dbReference type="PANTHER" id="PTHR42718:SF46">
    <property type="entry name" value="BLR6921 PROTEIN"/>
    <property type="match status" value="1"/>
</dbReference>
<keyword evidence="10" id="KW-1185">Reference proteome</keyword>
<evidence type="ECO:0000256" key="5">
    <source>
        <dbReference type="ARBA" id="ARBA00022989"/>
    </source>
</evidence>
<feature type="transmembrane region" description="Helical" evidence="7">
    <location>
        <begin position="326"/>
        <end position="346"/>
    </location>
</feature>
<name>A0ABV7J0K4_9RHOB</name>
<dbReference type="Proteomes" id="UP001595547">
    <property type="component" value="Unassembled WGS sequence"/>
</dbReference>
<dbReference type="Pfam" id="PF07690">
    <property type="entry name" value="MFS_1"/>
    <property type="match status" value="1"/>
</dbReference>
<comment type="subcellular location">
    <subcellularLocation>
        <location evidence="1">Cell membrane</location>
        <topology evidence="1">Multi-pass membrane protein</topology>
    </subcellularLocation>
</comment>
<organism evidence="9 10">
    <name type="scientific">Cypionkella sinensis</name>
    <dbReference type="NCBI Taxonomy" id="1756043"/>
    <lineage>
        <taxon>Bacteria</taxon>
        <taxon>Pseudomonadati</taxon>
        <taxon>Pseudomonadota</taxon>
        <taxon>Alphaproteobacteria</taxon>
        <taxon>Rhodobacterales</taxon>
        <taxon>Paracoccaceae</taxon>
        <taxon>Cypionkella</taxon>
    </lineage>
</organism>
<sequence length="451" mass="46323">MDKAQRAVLIVVLASYTMILLDTSIVITGLPEIRAELGFSPVMLSWVQTSYMLAFGGFLMLGARAGDLFGRRRVFLAGLSLFTLSSLVIGAAPNAAVLLAARAVQGLGAAVLAPSTLALLQVHFAEGEERTRALSLYAATAGIGSSLGLVLGGVFAGWLSWRVGFFINVPVGIAVYLAARHLLTETPASGGSLDIASALTSTFGMAALVFGILRIAEVGPDSLTLAALALGAVVLMAFFLRQAWSTAPLLPLRLFHSPVRSGAYAARMMFIGAMMGFFFLTTQLMQNDLGFTPVQAGLGFLPMTGVTFLASLALPRLTRVLGNGGVLVLAFGCGALGLFWLSFAGQDYLTSVALPMLLLGFGNGSALGPLTVAGVQGVQPADAGAASGLVNVAHQLGGSLGVAGLAAVAASFGGLHIGLIVAAALLAIGMVTSIAFIARPFASKEFHHENA</sequence>
<feature type="transmembrane region" description="Helical" evidence="7">
    <location>
        <begin position="222"/>
        <end position="240"/>
    </location>
</feature>
<dbReference type="SUPFAM" id="SSF103473">
    <property type="entry name" value="MFS general substrate transporter"/>
    <property type="match status" value="1"/>
</dbReference>
<feature type="transmembrane region" description="Helical" evidence="7">
    <location>
        <begin position="134"/>
        <end position="159"/>
    </location>
</feature>
<keyword evidence="3" id="KW-1003">Cell membrane</keyword>
<evidence type="ECO:0000313" key="10">
    <source>
        <dbReference type="Proteomes" id="UP001595547"/>
    </source>
</evidence>
<reference evidence="10" key="1">
    <citation type="journal article" date="2019" name="Int. J. Syst. Evol. Microbiol.">
        <title>The Global Catalogue of Microorganisms (GCM) 10K type strain sequencing project: providing services to taxonomists for standard genome sequencing and annotation.</title>
        <authorList>
            <consortium name="The Broad Institute Genomics Platform"/>
            <consortium name="The Broad Institute Genome Sequencing Center for Infectious Disease"/>
            <person name="Wu L."/>
            <person name="Ma J."/>
        </authorList>
    </citation>
    <scope>NUCLEOTIDE SEQUENCE [LARGE SCALE GENOMIC DNA]</scope>
    <source>
        <strain evidence="10">KCTC 52039</strain>
    </source>
</reference>